<dbReference type="Proteomes" id="UP000828941">
    <property type="component" value="Chromosome 8"/>
</dbReference>
<evidence type="ECO:0000313" key="1">
    <source>
        <dbReference type="EMBL" id="KAI4329117.1"/>
    </source>
</evidence>
<gene>
    <name evidence="1" type="ORF">L6164_021417</name>
</gene>
<dbReference type="EMBL" id="CM039433">
    <property type="protein sequence ID" value="KAI4329117.1"/>
    <property type="molecule type" value="Genomic_DNA"/>
</dbReference>
<evidence type="ECO:0000313" key="2">
    <source>
        <dbReference type="Proteomes" id="UP000828941"/>
    </source>
</evidence>
<organism evidence="1 2">
    <name type="scientific">Bauhinia variegata</name>
    <name type="common">Purple orchid tree</name>
    <name type="synonym">Phanera variegata</name>
    <dbReference type="NCBI Taxonomy" id="167791"/>
    <lineage>
        <taxon>Eukaryota</taxon>
        <taxon>Viridiplantae</taxon>
        <taxon>Streptophyta</taxon>
        <taxon>Embryophyta</taxon>
        <taxon>Tracheophyta</taxon>
        <taxon>Spermatophyta</taxon>
        <taxon>Magnoliopsida</taxon>
        <taxon>eudicotyledons</taxon>
        <taxon>Gunneridae</taxon>
        <taxon>Pentapetalae</taxon>
        <taxon>rosids</taxon>
        <taxon>fabids</taxon>
        <taxon>Fabales</taxon>
        <taxon>Fabaceae</taxon>
        <taxon>Cercidoideae</taxon>
        <taxon>Cercideae</taxon>
        <taxon>Bauhiniinae</taxon>
        <taxon>Bauhinia</taxon>
    </lineage>
</organism>
<reference evidence="1 2" key="1">
    <citation type="journal article" date="2022" name="DNA Res.">
        <title>Chromosomal-level genome assembly of the orchid tree Bauhinia variegata (Leguminosae; Cercidoideae) supports the allotetraploid origin hypothesis of Bauhinia.</title>
        <authorList>
            <person name="Zhong Y."/>
            <person name="Chen Y."/>
            <person name="Zheng D."/>
            <person name="Pang J."/>
            <person name="Liu Y."/>
            <person name="Luo S."/>
            <person name="Meng S."/>
            <person name="Qian L."/>
            <person name="Wei D."/>
            <person name="Dai S."/>
            <person name="Zhou R."/>
        </authorList>
    </citation>
    <scope>NUCLEOTIDE SEQUENCE [LARGE SCALE GENOMIC DNA]</scope>
    <source>
        <strain evidence="1">BV-YZ2020</strain>
    </source>
</reference>
<keyword evidence="2" id="KW-1185">Reference proteome</keyword>
<accession>A0ACB9MZT0</accession>
<proteinExistence type="predicted"/>
<comment type="caution">
    <text evidence="1">The sequence shown here is derived from an EMBL/GenBank/DDBJ whole genome shotgun (WGS) entry which is preliminary data.</text>
</comment>
<name>A0ACB9MZT0_BAUVA</name>
<protein>
    <submittedName>
        <fullName evidence="1">Uncharacterized protein</fullName>
    </submittedName>
</protein>
<sequence length="143" mass="15598">MVNQGSCGPSPCWSRQTHCHRTSRPSSKNSAKRWILGSHPSLQVLSVYKVARESNGCTESSVTPIHILINQLTLTKGAQYQMKLKDPHPRICLSPVDKENDCMTSNLSEEEKGSPAATSLPTGLNQDCLSKKMELSSVATQSS</sequence>